<comment type="similarity">
    <text evidence="1">Belongs to the aspartyl/asparaginyl beta-hydroxylase family.</text>
</comment>
<keyword evidence="2" id="KW-0223">Dioxygenase</keyword>
<reference evidence="5" key="1">
    <citation type="journal article" date="2020" name="Nature">
        <title>Giant virus diversity and host interactions through global metagenomics.</title>
        <authorList>
            <person name="Schulz F."/>
            <person name="Roux S."/>
            <person name="Paez-Espino D."/>
            <person name="Jungbluth S."/>
            <person name="Walsh D.A."/>
            <person name="Denef V.J."/>
            <person name="McMahon K.D."/>
            <person name="Konstantinidis K.T."/>
            <person name="Eloe-Fadrosh E.A."/>
            <person name="Kyrpides N.C."/>
            <person name="Woyke T."/>
        </authorList>
    </citation>
    <scope>NUCLEOTIDE SEQUENCE</scope>
    <source>
        <strain evidence="5">GVMAG-M-3300025652-16</strain>
    </source>
</reference>
<feature type="domain" description="Aspartyl/asparaginy/proline hydroxylase" evidence="4">
    <location>
        <begin position="101"/>
        <end position="201"/>
    </location>
</feature>
<evidence type="ECO:0000256" key="3">
    <source>
        <dbReference type="ARBA" id="ARBA00023002"/>
    </source>
</evidence>
<accession>A0A6C0IY97</accession>
<keyword evidence="3" id="KW-0560">Oxidoreductase</keyword>
<dbReference type="GO" id="GO:0051213">
    <property type="term" value="F:dioxygenase activity"/>
    <property type="evidence" value="ECO:0007669"/>
    <property type="project" value="UniProtKB-KW"/>
</dbReference>
<dbReference type="InterPro" id="IPR007803">
    <property type="entry name" value="Asp/Arg/Pro-Hydrxlase"/>
</dbReference>
<evidence type="ECO:0000313" key="5">
    <source>
        <dbReference type="EMBL" id="QHT98324.1"/>
    </source>
</evidence>
<dbReference type="AlphaFoldDB" id="A0A6C0IY97"/>
<sequence length="201" mass="23913">MWRFMFVPILMVLYDYVKPPIDHLYFSNLHRPLLGIQNTFREIVKCLPEYDVKNYPGLLLLKLHYPKLREEFEKVSPTLEKTWYHDTNPWFEKNDGYYFYKAEQFPLLNSLIRQIPCINREGASFAVIEGPMVLHPHRAESNELLRYQLTIHGDGDCSLYTDKGRHIHKEGEDILFDHARYHELAKTGDGRRVVLILDIHR</sequence>
<organism evidence="5">
    <name type="scientific">viral metagenome</name>
    <dbReference type="NCBI Taxonomy" id="1070528"/>
    <lineage>
        <taxon>unclassified sequences</taxon>
        <taxon>metagenomes</taxon>
        <taxon>organismal metagenomes</taxon>
    </lineage>
</organism>
<dbReference type="PANTHER" id="PTHR46332:SF5">
    <property type="entry name" value="ASPARTATE BETA-HYDROXYLASE DOMAIN CONTAINING 2"/>
    <property type="match status" value="1"/>
</dbReference>
<dbReference type="InterPro" id="IPR051821">
    <property type="entry name" value="Asp/Asn_beta-hydroxylase"/>
</dbReference>
<evidence type="ECO:0000256" key="1">
    <source>
        <dbReference type="ARBA" id="ARBA00007730"/>
    </source>
</evidence>
<dbReference type="PANTHER" id="PTHR46332">
    <property type="entry name" value="ASPARTATE BETA-HYDROXYLASE DOMAIN-CONTAINING PROTEIN 2"/>
    <property type="match status" value="1"/>
</dbReference>
<dbReference type="SUPFAM" id="SSF51197">
    <property type="entry name" value="Clavaminate synthase-like"/>
    <property type="match status" value="1"/>
</dbReference>
<dbReference type="Pfam" id="PF05118">
    <property type="entry name" value="Asp_Arg_Hydrox"/>
    <property type="match status" value="1"/>
</dbReference>
<protein>
    <recommendedName>
        <fullName evidence="4">Aspartyl/asparaginy/proline hydroxylase domain-containing protein</fullName>
    </recommendedName>
</protein>
<proteinExistence type="inferred from homology"/>
<name>A0A6C0IY97_9ZZZZ</name>
<dbReference type="InterPro" id="IPR027443">
    <property type="entry name" value="IPNS-like_sf"/>
</dbReference>
<dbReference type="EMBL" id="MN740292">
    <property type="protein sequence ID" value="QHT98324.1"/>
    <property type="molecule type" value="Genomic_DNA"/>
</dbReference>
<dbReference type="Gene3D" id="2.60.120.330">
    <property type="entry name" value="B-lactam Antibiotic, Isopenicillin N Synthase, Chain"/>
    <property type="match status" value="1"/>
</dbReference>
<evidence type="ECO:0000256" key="2">
    <source>
        <dbReference type="ARBA" id="ARBA00022964"/>
    </source>
</evidence>
<evidence type="ECO:0000259" key="4">
    <source>
        <dbReference type="Pfam" id="PF05118"/>
    </source>
</evidence>